<proteinExistence type="predicted"/>
<keyword evidence="2" id="KW-1185">Reference proteome</keyword>
<keyword evidence="1" id="KW-0812">Transmembrane</keyword>
<evidence type="ECO:0000256" key="1">
    <source>
        <dbReference type="SAM" id="Phobius"/>
    </source>
</evidence>
<sequence>MTTSLVQEVPRRYVEQLQTTVETMRRRCVAIYDGAIRLSQRSGTFVEKAREVIEPAAYDVRDFVVNAVYNFEPLDNKNRDQRNTLLELYLGLSVLCIGLASGVISGATFFGTVYGTILNPFVELGLLFGLPIYAYLQFRKNSGIDETERRVWLFGVASFLGSILGHVLGPRLLSTAPSVLFLPPLVLGLLIDYELGPKDLYQDRQRLMLVAGGISSVVGYVMAYFVVGFALGPIVAIIVNLALLWVHFQITLSTLKSTTISGTDLQFGYIVAALLLQVVVAVVFGNSQFGEHPEAHEALPPVAQYRRHHH</sequence>
<feature type="transmembrane region" description="Helical" evidence="1">
    <location>
        <begin position="117"/>
        <end position="138"/>
    </location>
</feature>
<dbReference type="Proteomes" id="UP000492821">
    <property type="component" value="Unassembled WGS sequence"/>
</dbReference>
<reference evidence="3" key="2">
    <citation type="submission" date="2020-10" db="UniProtKB">
        <authorList>
            <consortium name="WormBaseParasite"/>
        </authorList>
    </citation>
    <scope>IDENTIFICATION</scope>
</reference>
<feature type="transmembrane region" description="Helical" evidence="1">
    <location>
        <begin position="267"/>
        <end position="285"/>
    </location>
</feature>
<feature type="transmembrane region" description="Helical" evidence="1">
    <location>
        <begin position="88"/>
        <end position="111"/>
    </location>
</feature>
<organism evidence="2 3">
    <name type="scientific">Panagrellus redivivus</name>
    <name type="common">Microworm</name>
    <dbReference type="NCBI Taxonomy" id="6233"/>
    <lineage>
        <taxon>Eukaryota</taxon>
        <taxon>Metazoa</taxon>
        <taxon>Ecdysozoa</taxon>
        <taxon>Nematoda</taxon>
        <taxon>Chromadorea</taxon>
        <taxon>Rhabditida</taxon>
        <taxon>Tylenchina</taxon>
        <taxon>Panagrolaimomorpha</taxon>
        <taxon>Panagrolaimoidea</taxon>
        <taxon>Panagrolaimidae</taxon>
        <taxon>Panagrellus</taxon>
    </lineage>
</organism>
<name>A0A7E4UUU3_PANRE</name>
<feature type="transmembrane region" description="Helical" evidence="1">
    <location>
        <begin position="150"/>
        <end position="169"/>
    </location>
</feature>
<evidence type="ECO:0000313" key="2">
    <source>
        <dbReference type="Proteomes" id="UP000492821"/>
    </source>
</evidence>
<accession>A0A7E4UUU3</accession>
<protein>
    <submittedName>
        <fullName evidence="3">Integral membrane protein</fullName>
    </submittedName>
</protein>
<reference evidence="2" key="1">
    <citation type="journal article" date="2013" name="Genetics">
        <title>The draft genome and transcriptome of Panagrellus redivivus are shaped by the harsh demands of a free-living lifestyle.</title>
        <authorList>
            <person name="Srinivasan J."/>
            <person name="Dillman A.R."/>
            <person name="Macchietto M.G."/>
            <person name="Heikkinen L."/>
            <person name="Lakso M."/>
            <person name="Fracchia K.M."/>
            <person name="Antoshechkin I."/>
            <person name="Mortazavi A."/>
            <person name="Wong G."/>
            <person name="Sternberg P.W."/>
        </authorList>
    </citation>
    <scope>NUCLEOTIDE SEQUENCE [LARGE SCALE GENOMIC DNA]</scope>
    <source>
        <strain evidence="2">MT8872</strain>
    </source>
</reference>
<dbReference type="WBParaSite" id="Pan_g12822.t1">
    <property type="protein sequence ID" value="Pan_g12822.t1"/>
    <property type="gene ID" value="Pan_g12822"/>
</dbReference>
<keyword evidence="1" id="KW-0472">Membrane</keyword>
<evidence type="ECO:0000313" key="3">
    <source>
        <dbReference type="WBParaSite" id="Pan_g12822.t1"/>
    </source>
</evidence>
<feature type="transmembrane region" description="Helical" evidence="1">
    <location>
        <begin position="233"/>
        <end position="255"/>
    </location>
</feature>
<dbReference type="AlphaFoldDB" id="A0A7E4UUU3"/>
<keyword evidence="1" id="KW-1133">Transmembrane helix</keyword>